<reference evidence="2" key="1">
    <citation type="journal article" date="2019" name="Emerg. Microbes Infect.">
        <title>Comprehensive subspecies identification of 175 nontuberculous mycobacteria species based on 7547 genomic profiles.</title>
        <authorList>
            <person name="Matsumoto Y."/>
            <person name="Kinjo T."/>
            <person name="Motooka D."/>
            <person name="Nabeya D."/>
            <person name="Jung N."/>
            <person name="Uechi K."/>
            <person name="Horii T."/>
            <person name="Iida T."/>
            <person name="Fujita J."/>
            <person name="Nakamura S."/>
        </authorList>
    </citation>
    <scope>NUCLEOTIDE SEQUENCE [LARGE SCALE GENOMIC DNA]</scope>
    <source>
        <strain evidence="2">JCM 13671</strain>
    </source>
</reference>
<reference evidence="2" key="2">
    <citation type="submission" date="2020-02" db="EMBL/GenBank/DDBJ databases">
        <authorList>
            <person name="Matsumoto Y."/>
            <person name="Motooka D."/>
            <person name="Nakamura S."/>
        </authorList>
    </citation>
    <scope>NUCLEOTIDE SEQUENCE</scope>
    <source>
        <strain evidence="2">JCM 13671</strain>
    </source>
</reference>
<dbReference type="AlphaFoldDB" id="A0A7I7Y2A2"/>
<evidence type="ECO:0000313" key="2">
    <source>
        <dbReference type="EMBL" id="BBZ35699.1"/>
    </source>
</evidence>
<feature type="signal peptide" evidence="1">
    <location>
        <begin position="1"/>
        <end position="24"/>
    </location>
</feature>
<proteinExistence type="predicted"/>
<dbReference type="RefSeq" id="WP_133057756.1">
    <property type="nucleotide sequence ID" value="NZ_AP022612.1"/>
</dbReference>
<feature type="chain" id="PRO_5038776095" evidence="1">
    <location>
        <begin position="25"/>
        <end position="314"/>
    </location>
</feature>
<name>A0A7I7Y2A2_9MYCO</name>
<gene>
    <name evidence="2" type="ORF">MCNF_43040</name>
</gene>
<dbReference type="EMBL" id="AP022612">
    <property type="protein sequence ID" value="BBZ35699.1"/>
    <property type="molecule type" value="Genomic_DNA"/>
</dbReference>
<evidence type="ECO:0000256" key="1">
    <source>
        <dbReference type="SAM" id="SignalP"/>
    </source>
</evidence>
<accession>A0A7I7Y2A2</accession>
<sequence>MASAKCVGYLGGAAVAAGVGVAMAVGGQATAHAETDTGTVTPTRTAKVEKTQRVSPAAKIEARFEKRRADVESRRVDVEKRVADVQKKFAETKLPKLDRELPKFDPADAVENLKKQFSTAKAAKLTATTSDSVLAEKAAKAAKALTPLSAVQTTAAASDTAAAPDTDAPFTNPFRANDPDPTPAGMFGPVLSVRNVVLRVSPDVFDPFVREGFEAGYRVSQMIPWVNLPVPLLQIAGGTIGGDQRATQVAINQLLLTLPPIGILYYGYDQVADLLNVEVGAARFKENFYIKAWDTIDFLNLLHNKGDSGLPRLS</sequence>
<keyword evidence="1" id="KW-0732">Signal</keyword>
<organism evidence="2 3">
    <name type="scientific">Mycolicibacterium confluentis</name>
    <dbReference type="NCBI Taxonomy" id="28047"/>
    <lineage>
        <taxon>Bacteria</taxon>
        <taxon>Bacillati</taxon>
        <taxon>Actinomycetota</taxon>
        <taxon>Actinomycetes</taxon>
        <taxon>Mycobacteriales</taxon>
        <taxon>Mycobacteriaceae</taxon>
        <taxon>Mycolicibacterium</taxon>
    </lineage>
</organism>
<keyword evidence="3" id="KW-1185">Reference proteome</keyword>
<dbReference type="OrthoDB" id="4724753at2"/>
<protein>
    <submittedName>
        <fullName evidence="2">Uncharacterized protein</fullName>
    </submittedName>
</protein>
<dbReference type="Proteomes" id="UP000466931">
    <property type="component" value="Chromosome"/>
</dbReference>
<evidence type="ECO:0000313" key="3">
    <source>
        <dbReference type="Proteomes" id="UP000466931"/>
    </source>
</evidence>